<accession>A0A0F9MHW5</accession>
<name>A0A0F9MHW5_9ZZZZ</name>
<evidence type="ECO:0000313" key="1">
    <source>
        <dbReference type="EMBL" id="KKN05484.1"/>
    </source>
</evidence>
<dbReference type="EMBL" id="LAZR01004799">
    <property type="protein sequence ID" value="KKN05484.1"/>
    <property type="molecule type" value="Genomic_DNA"/>
</dbReference>
<protein>
    <recommendedName>
        <fullName evidence="2">Peptidase M15A C-terminal domain-containing protein</fullName>
    </recommendedName>
</protein>
<comment type="caution">
    <text evidence="1">The sequence shown here is derived from an EMBL/GenBank/DDBJ whole genome shotgun (WGS) entry which is preliminary data.</text>
</comment>
<reference evidence="1" key="1">
    <citation type="journal article" date="2015" name="Nature">
        <title>Complex archaea that bridge the gap between prokaryotes and eukaryotes.</title>
        <authorList>
            <person name="Spang A."/>
            <person name="Saw J.H."/>
            <person name="Jorgensen S.L."/>
            <person name="Zaremba-Niedzwiedzka K."/>
            <person name="Martijn J."/>
            <person name="Lind A.E."/>
            <person name="van Eijk R."/>
            <person name="Schleper C."/>
            <person name="Guy L."/>
            <person name="Ettema T.J."/>
        </authorList>
    </citation>
    <scope>NUCLEOTIDE SEQUENCE</scope>
</reference>
<evidence type="ECO:0008006" key="2">
    <source>
        <dbReference type="Google" id="ProtNLM"/>
    </source>
</evidence>
<sequence>MLLKPGVDISRLNREIRRFLTKADAIYTAYDEDFVVTSTYEGTHGPSSLHYADDAIDAGLPKKYKSEIFSGLRNINPAKYDVVNEGDHYHAEFDPH</sequence>
<gene>
    <name evidence="1" type="ORF">LCGC14_1086910</name>
</gene>
<dbReference type="AlphaFoldDB" id="A0A0F9MHW5"/>
<organism evidence="1">
    <name type="scientific">marine sediment metagenome</name>
    <dbReference type="NCBI Taxonomy" id="412755"/>
    <lineage>
        <taxon>unclassified sequences</taxon>
        <taxon>metagenomes</taxon>
        <taxon>ecological metagenomes</taxon>
    </lineage>
</organism>
<proteinExistence type="predicted"/>